<keyword evidence="4" id="KW-1185">Reference proteome</keyword>
<evidence type="ECO:0000256" key="1">
    <source>
        <dbReference type="SAM" id="MobiDB-lite"/>
    </source>
</evidence>
<proteinExistence type="predicted"/>
<name>A0ABQ5EAE7_9ASTR</name>
<dbReference type="Proteomes" id="UP001151760">
    <property type="component" value="Unassembled WGS sequence"/>
</dbReference>
<sequence>MSAAITTTPRTSPPPAHPTEHHHHPRRHSCANGTISASGSAVNTRKVKLQLLGQAVPFSVCAVLIICISASCFATSRKLAYRDILTVSYPKIDYLLEEFSGELTHINLIPLGIKEANLDPEEEICLIEELLYDNLSPRPPKESNSEIS</sequence>
<evidence type="ECO:0000313" key="3">
    <source>
        <dbReference type="EMBL" id="GJT47866.1"/>
    </source>
</evidence>
<feature type="compositionally biased region" description="Basic residues" evidence="1">
    <location>
        <begin position="20"/>
        <end position="29"/>
    </location>
</feature>
<keyword evidence="2" id="KW-0472">Membrane</keyword>
<evidence type="ECO:0000313" key="4">
    <source>
        <dbReference type="Proteomes" id="UP001151760"/>
    </source>
</evidence>
<organism evidence="3 4">
    <name type="scientific">Tanacetum coccineum</name>
    <dbReference type="NCBI Taxonomy" id="301880"/>
    <lineage>
        <taxon>Eukaryota</taxon>
        <taxon>Viridiplantae</taxon>
        <taxon>Streptophyta</taxon>
        <taxon>Embryophyta</taxon>
        <taxon>Tracheophyta</taxon>
        <taxon>Spermatophyta</taxon>
        <taxon>Magnoliopsida</taxon>
        <taxon>eudicotyledons</taxon>
        <taxon>Gunneridae</taxon>
        <taxon>Pentapetalae</taxon>
        <taxon>asterids</taxon>
        <taxon>campanulids</taxon>
        <taxon>Asterales</taxon>
        <taxon>Asteraceae</taxon>
        <taxon>Asteroideae</taxon>
        <taxon>Anthemideae</taxon>
        <taxon>Anthemidinae</taxon>
        <taxon>Tanacetum</taxon>
    </lineage>
</organism>
<dbReference type="EMBL" id="BQNB010016105">
    <property type="protein sequence ID" value="GJT47866.1"/>
    <property type="molecule type" value="Genomic_DNA"/>
</dbReference>
<gene>
    <name evidence="3" type="ORF">Tco_0974023</name>
</gene>
<feature type="transmembrane region" description="Helical" evidence="2">
    <location>
        <begin position="55"/>
        <end position="74"/>
    </location>
</feature>
<feature type="region of interest" description="Disordered" evidence="1">
    <location>
        <begin position="1"/>
        <end position="30"/>
    </location>
</feature>
<accession>A0ABQ5EAE7</accession>
<evidence type="ECO:0000256" key="2">
    <source>
        <dbReference type="SAM" id="Phobius"/>
    </source>
</evidence>
<comment type="caution">
    <text evidence="3">The sequence shown here is derived from an EMBL/GenBank/DDBJ whole genome shotgun (WGS) entry which is preliminary data.</text>
</comment>
<reference evidence="3" key="1">
    <citation type="journal article" date="2022" name="Int. J. Mol. Sci.">
        <title>Draft Genome of Tanacetum Coccineum: Genomic Comparison of Closely Related Tanacetum-Family Plants.</title>
        <authorList>
            <person name="Yamashiro T."/>
            <person name="Shiraishi A."/>
            <person name="Nakayama K."/>
            <person name="Satake H."/>
        </authorList>
    </citation>
    <scope>NUCLEOTIDE SEQUENCE</scope>
</reference>
<feature type="compositionally biased region" description="Polar residues" evidence="1">
    <location>
        <begin position="1"/>
        <end position="10"/>
    </location>
</feature>
<keyword evidence="2" id="KW-1133">Transmembrane helix</keyword>
<reference evidence="3" key="2">
    <citation type="submission" date="2022-01" db="EMBL/GenBank/DDBJ databases">
        <authorList>
            <person name="Yamashiro T."/>
            <person name="Shiraishi A."/>
            <person name="Satake H."/>
            <person name="Nakayama K."/>
        </authorList>
    </citation>
    <scope>NUCLEOTIDE SEQUENCE</scope>
</reference>
<keyword evidence="2" id="KW-0812">Transmembrane</keyword>
<protein>
    <submittedName>
        <fullName evidence="3">Uncharacterized protein</fullName>
    </submittedName>
</protein>